<comment type="caution">
    <text evidence="2">The sequence shown here is derived from an EMBL/GenBank/DDBJ whole genome shotgun (WGS) entry which is preliminary data.</text>
</comment>
<reference evidence="3 4" key="2">
    <citation type="submission" date="2019-06" db="EMBL/GenBank/DDBJ databases">
        <title>Co-occurence of chitin degradation, pigmentation and bioactivity in marine Pseudoalteromonas.</title>
        <authorList>
            <person name="Sonnenschein E.C."/>
            <person name="Bech P.K."/>
        </authorList>
    </citation>
    <scope>NUCLEOTIDE SEQUENCE [LARGE SCALE GENOMIC DNA]</scope>
    <source>
        <strain evidence="4">S2231</strain>
        <strain evidence="1 3">S2233</strain>
    </source>
</reference>
<dbReference type="AlphaFoldDB" id="A0A5S3XR49"/>
<gene>
    <name evidence="2" type="ORF">CWB96_09025</name>
    <name evidence="1" type="ORF">CWB97_06425</name>
</gene>
<dbReference type="Proteomes" id="UP000305730">
    <property type="component" value="Unassembled WGS sequence"/>
</dbReference>
<dbReference type="EMBL" id="PNCK01000021">
    <property type="protein sequence ID" value="TMP44515.1"/>
    <property type="molecule type" value="Genomic_DNA"/>
</dbReference>
<evidence type="ECO:0000313" key="1">
    <source>
        <dbReference type="EMBL" id="TMP44515.1"/>
    </source>
</evidence>
<evidence type="ECO:0000313" key="2">
    <source>
        <dbReference type="EMBL" id="TMP59589.1"/>
    </source>
</evidence>
<evidence type="ECO:0000313" key="4">
    <source>
        <dbReference type="Proteomes" id="UP000307706"/>
    </source>
</evidence>
<keyword evidence="3" id="KW-1185">Reference proteome</keyword>
<reference evidence="2" key="3">
    <citation type="submission" date="2019-09" db="EMBL/GenBank/DDBJ databases">
        <title>Co-occurence of chitin degradation, pigmentation and bioactivity in marine Pseudoalteromonas.</title>
        <authorList>
            <person name="Sonnenschein E.C."/>
            <person name="Bech P.K."/>
        </authorList>
    </citation>
    <scope>NUCLEOTIDE SEQUENCE</scope>
    <source>
        <strain evidence="2">S2231</strain>
    </source>
</reference>
<name>A0A5S3XR49_9GAMM</name>
<dbReference type="RefSeq" id="WP_138595871.1">
    <property type="nucleotide sequence ID" value="NZ_PNCK01000021.1"/>
</dbReference>
<protein>
    <submittedName>
        <fullName evidence="2">Uncharacterized protein</fullName>
    </submittedName>
</protein>
<reference evidence="3 4" key="1">
    <citation type="submission" date="2017-12" db="EMBL/GenBank/DDBJ databases">
        <authorList>
            <person name="Paulsen S."/>
            <person name="Gram L.K."/>
        </authorList>
    </citation>
    <scope>NUCLEOTIDE SEQUENCE [LARGE SCALE GENOMIC DNA]</scope>
    <source>
        <strain evidence="2 4">S2231</strain>
        <strain evidence="1 3">S2233</strain>
    </source>
</reference>
<evidence type="ECO:0000313" key="3">
    <source>
        <dbReference type="Proteomes" id="UP000305730"/>
    </source>
</evidence>
<proteinExistence type="predicted"/>
<dbReference type="EMBL" id="PNCL01000042">
    <property type="protein sequence ID" value="TMP59589.1"/>
    <property type="molecule type" value="Genomic_DNA"/>
</dbReference>
<dbReference type="OrthoDB" id="9957547at2"/>
<sequence length="184" mass="21246">MGDTKKGNDVALDFSEEFSYLKRSINTVWDIISEEMRPQKIHVCARKTPSFILEKVDGCLAKCVEFTFDVGIPNFDKAFIILLHPTTIEFPTASGTGVKKIVEKACSVIEVKRFYADDESIRFELDTYFIDKNDLEPHPCIIGLVSKAKATMSFDNMYMKIYECLVKRNDYKLRTLKRDTDFHF</sequence>
<organism evidence="2 4">
    <name type="scientific">Pseudoalteromonas citrea</name>
    <dbReference type="NCBI Taxonomy" id="43655"/>
    <lineage>
        <taxon>Bacteria</taxon>
        <taxon>Pseudomonadati</taxon>
        <taxon>Pseudomonadota</taxon>
        <taxon>Gammaproteobacteria</taxon>
        <taxon>Alteromonadales</taxon>
        <taxon>Pseudoalteromonadaceae</taxon>
        <taxon>Pseudoalteromonas</taxon>
    </lineage>
</organism>
<dbReference type="Proteomes" id="UP000307706">
    <property type="component" value="Unassembled WGS sequence"/>
</dbReference>
<accession>A0A5S3XR49</accession>